<dbReference type="AlphaFoldDB" id="A0A379QZZ3"/>
<organism evidence="1 2">
    <name type="scientific">Salmonella enterica</name>
    <name type="common">Salmonella choleraesuis</name>
    <dbReference type="NCBI Taxonomy" id="28901"/>
    <lineage>
        <taxon>Bacteria</taxon>
        <taxon>Pseudomonadati</taxon>
        <taxon>Pseudomonadota</taxon>
        <taxon>Gammaproteobacteria</taxon>
        <taxon>Enterobacterales</taxon>
        <taxon>Enterobacteriaceae</taxon>
        <taxon>Salmonella</taxon>
    </lineage>
</organism>
<dbReference type="EMBL" id="UGWQ01000001">
    <property type="protein sequence ID" value="SUF70584.1"/>
    <property type="molecule type" value="Genomic_DNA"/>
</dbReference>
<name>A0A379QZZ3_SALER</name>
<accession>A0A379QZZ3</accession>
<evidence type="ECO:0000313" key="2">
    <source>
        <dbReference type="Proteomes" id="UP000254332"/>
    </source>
</evidence>
<evidence type="ECO:0000313" key="1">
    <source>
        <dbReference type="EMBL" id="SUF70584.1"/>
    </source>
</evidence>
<protein>
    <submittedName>
        <fullName evidence="1">Uncharacterized protein</fullName>
    </submittedName>
</protein>
<gene>
    <name evidence="1" type="ORF">NCTC10718_03423</name>
</gene>
<reference evidence="1 2" key="1">
    <citation type="submission" date="2018-06" db="EMBL/GenBank/DDBJ databases">
        <authorList>
            <consortium name="Pathogen Informatics"/>
            <person name="Doyle S."/>
        </authorList>
    </citation>
    <scope>NUCLEOTIDE SEQUENCE [LARGE SCALE GENOMIC DNA]</scope>
    <source>
        <strain evidence="1 2">NCTC10718</strain>
    </source>
</reference>
<sequence>MFLSEADAPPVNRFSDFPLGEGETIIARKDRRIFFGYRHENTDAYLD</sequence>
<proteinExistence type="predicted"/>
<dbReference type="Proteomes" id="UP000254332">
    <property type="component" value="Unassembled WGS sequence"/>
</dbReference>